<reference evidence="12" key="2">
    <citation type="submission" date="2012-11" db="EMBL/GenBank/DDBJ databases">
        <authorList>
            <person name="Kuo A."/>
            <person name="Curtis B.A."/>
            <person name="Tanifuji G."/>
            <person name="Burki F."/>
            <person name="Gruber A."/>
            <person name="Irimia M."/>
            <person name="Maruyama S."/>
            <person name="Arias M.C."/>
            <person name="Ball S.G."/>
            <person name="Gile G.H."/>
            <person name="Hirakawa Y."/>
            <person name="Hopkins J.F."/>
            <person name="Rensing S.A."/>
            <person name="Schmutz J."/>
            <person name="Symeonidi A."/>
            <person name="Elias M."/>
            <person name="Eveleigh R.J."/>
            <person name="Herman E.K."/>
            <person name="Klute M.J."/>
            <person name="Nakayama T."/>
            <person name="Obornik M."/>
            <person name="Reyes-Prieto A."/>
            <person name="Armbrust E.V."/>
            <person name="Aves S.J."/>
            <person name="Beiko R.G."/>
            <person name="Coutinho P."/>
            <person name="Dacks J.B."/>
            <person name="Durnford D.G."/>
            <person name="Fast N.M."/>
            <person name="Green B.R."/>
            <person name="Grisdale C."/>
            <person name="Hempe F."/>
            <person name="Henrissat B."/>
            <person name="Hoppner M.P."/>
            <person name="Ishida K.-I."/>
            <person name="Kim E."/>
            <person name="Koreny L."/>
            <person name="Kroth P.G."/>
            <person name="Liu Y."/>
            <person name="Malik S.-B."/>
            <person name="Maier U.G."/>
            <person name="McRose D."/>
            <person name="Mock T."/>
            <person name="Neilson J.A."/>
            <person name="Onodera N.T."/>
            <person name="Poole A.M."/>
            <person name="Pritham E.J."/>
            <person name="Richards T.A."/>
            <person name="Rocap G."/>
            <person name="Roy S.W."/>
            <person name="Sarai C."/>
            <person name="Schaack S."/>
            <person name="Shirato S."/>
            <person name="Slamovits C.H."/>
            <person name="Spencer D.F."/>
            <person name="Suzuki S."/>
            <person name="Worden A.Z."/>
            <person name="Zauner S."/>
            <person name="Barry K."/>
            <person name="Bell C."/>
            <person name="Bharti A.K."/>
            <person name="Crow J.A."/>
            <person name="Grimwood J."/>
            <person name="Kramer R."/>
            <person name="Lindquist E."/>
            <person name="Lucas S."/>
            <person name="Salamov A."/>
            <person name="McFadden G.I."/>
            <person name="Lane C.E."/>
            <person name="Keeling P.J."/>
            <person name="Gray M.W."/>
            <person name="Grigoriev I.V."/>
            <person name="Archibald J.M."/>
        </authorList>
    </citation>
    <scope>NUCLEOTIDE SEQUENCE</scope>
    <source>
        <strain evidence="12">CCMP2712</strain>
    </source>
</reference>
<reference evidence="11" key="3">
    <citation type="submission" date="2015-06" db="UniProtKB">
        <authorList>
            <consortium name="EnsemblProtists"/>
        </authorList>
    </citation>
    <scope>IDENTIFICATION</scope>
</reference>
<keyword evidence="6 8" id="KW-0456">Lyase</keyword>
<dbReference type="OrthoDB" id="429145at2759"/>
<dbReference type="KEGG" id="gtt:GUITHDRAFT_43812"/>
<dbReference type="GeneID" id="17308416"/>
<dbReference type="InterPro" id="IPR036398">
    <property type="entry name" value="CA_dom_sf"/>
</dbReference>
<evidence type="ECO:0000259" key="9">
    <source>
        <dbReference type="PROSITE" id="PS51144"/>
    </source>
</evidence>
<dbReference type="EMBL" id="JH992974">
    <property type="protein sequence ID" value="EKX51935.1"/>
    <property type="molecule type" value="Genomic_DNA"/>
</dbReference>
<dbReference type="PROSITE" id="PS00162">
    <property type="entry name" value="ALPHA_CA_1"/>
    <property type="match status" value="1"/>
</dbReference>
<dbReference type="EC" id="4.2.1.1" evidence="3 8"/>
<evidence type="ECO:0000256" key="2">
    <source>
        <dbReference type="ARBA" id="ARBA00010718"/>
    </source>
</evidence>
<evidence type="ECO:0000256" key="1">
    <source>
        <dbReference type="ARBA" id="ARBA00002904"/>
    </source>
</evidence>
<organism evidence="10">
    <name type="scientific">Guillardia theta (strain CCMP2712)</name>
    <name type="common">Cryptophyte</name>
    <dbReference type="NCBI Taxonomy" id="905079"/>
    <lineage>
        <taxon>Eukaryota</taxon>
        <taxon>Cryptophyceae</taxon>
        <taxon>Pyrenomonadales</taxon>
        <taxon>Geminigeraceae</taxon>
        <taxon>Guillardia</taxon>
    </lineage>
</organism>
<comment type="function">
    <text evidence="1 8">Reversible hydration of carbon dioxide.</text>
</comment>
<reference evidence="10 12" key="1">
    <citation type="journal article" date="2012" name="Nature">
        <title>Algal genomes reveal evolutionary mosaicism and the fate of nucleomorphs.</title>
        <authorList>
            <consortium name="DOE Joint Genome Institute"/>
            <person name="Curtis B.A."/>
            <person name="Tanifuji G."/>
            <person name="Burki F."/>
            <person name="Gruber A."/>
            <person name="Irimia M."/>
            <person name="Maruyama S."/>
            <person name="Arias M.C."/>
            <person name="Ball S.G."/>
            <person name="Gile G.H."/>
            <person name="Hirakawa Y."/>
            <person name="Hopkins J.F."/>
            <person name="Kuo A."/>
            <person name="Rensing S.A."/>
            <person name="Schmutz J."/>
            <person name="Symeonidi A."/>
            <person name="Elias M."/>
            <person name="Eveleigh R.J."/>
            <person name="Herman E.K."/>
            <person name="Klute M.J."/>
            <person name="Nakayama T."/>
            <person name="Obornik M."/>
            <person name="Reyes-Prieto A."/>
            <person name="Armbrust E.V."/>
            <person name="Aves S.J."/>
            <person name="Beiko R.G."/>
            <person name="Coutinho P."/>
            <person name="Dacks J.B."/>
            <person name="Durnford D.G."/>
            <person name="Fast N.M."/>
            <person name="Green B.R."/>
            <person name="Grisdale C.J."/>
            <person name="Hempel F."/>
            <person name="Henrissat B."/>
            <person name="Hoppner M.P."/>
            <person name="Ishida K."/>
            <person name="Kim E."/>
            <person name="Koreny L."/>
            <person name="Kroth P.G."/>
            <person name="Liu Y."/>
            <person name="Malik S.B."/>
            <person name="Maier U.G."/>
            <person name="McRose D."/>
            <person name="Mock T."/>
            <person name="Neilson J.A."/>
            <person name="Onodera N.T."/>
            <person name="Poole A.M."/>
            <person name="Pritham E.J."/>
            <person name="Richards T.A."/>
            <person name="Rocap G."/>
            <person name="Roy S.W."/>
            <person name="Sarai C."/>
            <person name="Schaack S."/>
            <person name="Shirato S."/>
            <person name="Slamovits C.H."/>
            <person name="Spencer D.F."/>
            <person name="Suzuki S."/>
            <person name="Worden A.Z."/>
            <person name="Zauner S."/>
            <person name="Barry K."/>
            <person name="Bell C."/>
            <person name="Bharti A.K."/>
            <person name="Crow J.A."/>
            <person name="Grimwood J."/>
            <person name="Kramer R."/>
            <person name="Lindquist E."/>
            <person name="Lucas S."/>
            <person name="Salamov A."/>
            <person name="McFadden G.I."/>
            <person name="Lane C.E."/>
            <person name="Keeling P.J."/>
            <person name="Gray M.W."/>
            <person name="Grigoriev I.V."/>
            <person name="Archibald J.M."/>
        </authorList>
    </citation>
    <scope>NUCLEOTIDE SEQUENCE</scope>
    <source>
        <strain evidence="10 12">CCMP2712</strain>
    </source>
</reference>
<dbReference type="Pfam" id="PF00194">
    <property type="entry name" value="Carb_anhydrase"/>
    <property type="match status" value="1"/>
</dbReference>
<keyword evidence="5 8" id="KW-0862">Zinc</keyword>
<accession>L1JUQ4</accession>
<evidence type="ECO:0000256" key="4">
    <source>
        <dbReference type="ARBA" id="ARBA00022723"/>
    </source>
</evidence>
<dbReference type="PROSITE" id="PS51144">
    <property type="entry name" value="ALPHA_CA_2"/>
    <property type="match status" value="1"/>
</dbReference>
<evidence type="ECO:0000256" key="6">
    <source>
        <dbReference type="ARBA" id="ARBA00023239"/>
    </source>
</evidence>
<dbReference type="PaxDb" id="55529-EKX51935"/>
<evidence type="ECO:0000256" key="5">
    <source>
        <dbReference type="ARBA" id="ARBA00022833"/>
    </source>
</evidence>
<sequence>SEHFMQGVQYPLEIHFVHYNAKYTSLTDAVSSGKPHALLVIGQFFQMDQGIEPAALQQMGNEASRATSEGVVMNVPINLNNMINTADSYYSYAGSLTTPTCNEIVTWVVLQTPRTVSKATMDK</sequence>
<dbReference type="eggNOG" id="KOG0382">
    <property type="taxonomic scope" value="Eukaryota"/>
</dbReference>
<dbReference type="InterPro" id="IPR023561">
    <property type="entry name" value="Carbonic_anhydrase_a-class"/>
</dbReference>
<evidence type="ECO:0000313" key="12">
    <source>
        <dbReference type="Proteomes" id="UP000011087"/>
    </source>
</evidence>
<dbReference type="STRING" id="905079.L1JUQ4"/>
<keyword evidence="12" id="KW-1185">Reference proteome</keyword>
<evidence type="ECO:0000256" key="3">
    <source>
        <dbReference type="ARBA" id="ARBA00012925"/>
    </source>
</evidence>
<dbReference type="HOGENOM" id="CLU_2021338_0_0_1"/>
<keyword evidence="4 8" id="KW-0479">Metal-binding</keyword>
<feature type="domain" description="Alpha-carbonic anhydrase" evidence="9">
    <location>
        <begin position="1"/>
        <end position="123"/>
    </location>
</feature>
<evidence type="ECO:0000313" key="10">
    <source>
        <dbReference type="EMBL" id="EKX51935.1"/>
    </source>
</evidence>
<dbReference type="PANTHER" id="PTHR18952:SF265">
    <property type="entry name" value="CARBONIC ANHYDRASE"/>
    <property type="match status" value="1"/>
</dbReference>
<dbReference type="AlphaFoldDB" id="L1JUQ4"/>
<dbReference type="GO" id="GO:0004089">
    <property type="term" value="F:carbonate dehydratase activity"/>
    <property type="evidence" value="ECO:0007669"/>
    <property type="project" value="UniProtKB-UniRule"/>
</dbReference>
<evidence type="ECO:0000256" key="7">
    <source>
        <dbReference type="ARBA" id="ARBA00048348"/>
    </source>
</evidence>
<name>L1JUQ4_GUITC</name>
<dbReference type="Proteomes" id="UP000011087">
    <property type="component" value="Unassembled WGS sequence"/>
</dbReference>
<feature type="non-terminal residue" evidence="10">
    <location>
        <position position="1"/>
    </location>
</feature>
<comment type="catalytic activity">
    <reaction evidence="7 8">
        <text>hydrogencarbonate + H(+) = CO2 + H2O</text>
        <dbReference type="Rhea" id="RHEA:10748"/>
        <dbReference type="ChEBI" id="CHEBI:15377"/>
        <dbReference type="ChEBI" id="CHEBI:15378"/>
        <dbReference type="ChEBI" id="CHEBI:16526"/>
        <dbReference type="ChEBI" id="CHEBI:17544"/>
        <dbReference type="EC" id="4.2.1.1"/>
    </reaction>
</comment>
<gene>
    <name evidence="10" type="ORF">GUITHDRAFT_43812</name>
</gene>
<dbReference type="GO" id="GO:0008270">
    <property type="term" value="F:zinc ion binding"/>
    <property type="evidence" value="ECO:0007669"/>
    <property type="project" value="UniProtKB-UniRule"/>
</dbReference>
<dbReference type="InterPro" id="IPR018338">
    <property type="entry name" value="Carbonic_anhydrase_a-class_CS"/>
</dbReference>
<dbReference type="SUPFAM" id="SSF51069">
    <property type="entry name" value="Carbonic anhydrase"/>
    <property type="match status" value="1"/>
</dbReference>
<feature type="non-terminal residue" evidence="10">
    <location>
        <position position="123"/>
    </location>
</feature>
<dbReference type="RefSeq" id="XP_005838915.1">
    <property type="nucleotide sequence ID" value="XM_005838858.1"/>
</dbReference>
<dbReference type="OMA" id="HAHWSED"/>
<comment type="cofactor">
    <cofactor evidence="8">
        <name>Zn(2+)</name>
        <dbReference type="ChEBI" id="CHEBI:29105"/>
    </cofactor>
</comment>
<dbReference type="InterPro" id="IPR001148">
    <property type="entry name" value="CA_dom"/>
</dbReference>
<evidence type="ECO:0000256" key="8">
    <source>
        <dbReference type="RuleBase" id="RU367011"/>
    </source>
</evidence>
<proteinExistence type="inferred from homology"/>
<dbReference type="PANTHER" id="PTHR18952">
    <property type="entry name" value="CARBONIC ANHYDRASE"/>
    <property type="match status" value="1"/>
</dbReference>
<protein>
    <recommendedName>
        <fullName evidence="3 8">Carbonic anhydrase</fullName>
        <ecNumber evidence="3 8">4.2.1.1</ecNumber>
    </recommendedName>
</protein>
<dbReference type="EnsemblProtists" id="EKX51935">
    <property type="protein sequence ID" value="EKX51935"/>
    <property type="gene ID" value="GUITHDRAFT_43812"/>
</dbReference>
<evidence type="ECO:0000313" key="11">
    <source>
        <dbReference type="EnsemblProtists" id="EKX51935"/>
    </source>
</evidence>
<dbReference type="Gene3D" id="3.10.200.10">
    <property type="entry name" value="Alpha carbonic anhydrase"/>
    <property type="match status" value="1"/>
</dbReference>
<comment type="similarity">
    <text evidence="2 8">Belongs to the alpha-carbonic anhydrase family.</text>
</comment>